<dbReference type="AlphaFoldDB" id="A0A7W7RC99"/>
<dbReference type="EMBL" id="JACHJV010000003">
    <property type="protein sequence ID" value="MBB4928751.1"/>
    <property type="molecule type" value="Genomic_DNA"/>
</dbReference>
<evidence type="ECO:0000313" key="3">
    <source>
        <dbReference type="Proteomes" id="UP000540506"/>
    </source>
</evidence>
<evidence type="ECO:0000313" key="2">
    <source>
        <dbReference type="EMBL" id="MBB4928751.1"/>
    </source>
</evidence>
<protein>
    <submittedName>
        <fullName evidence="2">Uncharacterized protein</fullName>
    </submittedName>
</protein>
<dbReference type="Proteomes" id="UP000540506">
    <property type="component" value="Unassembled WGS sequence"/>
</dbReference>
<keyword evidence="3" id="KW-1185">Reference proteome</keyword>
<dbReference type="RefSeq" id="WP_184946314.1">
    <property type="nucleotide sequence ID" value="NZ_JACHJV010000003.1"/>
</dbReference>
<proteinExistence type="predicted"/>
<organism evidence="2 3">
    <name type="scientific">Kitasatospora kifunensis</name>
    <name type="common">Streptomyces kifunensis</name>
    <dbReference type="NCBI Taxonomy" id="58351"/>
    <lineage>
        <taxon>Bacteria</taxon>
        <taxon>Bacillati</taxon>
        <taxon>Actinomycetota</taxon>
        <taxon>Actinomycetes</taxon>
        <taxon>Kitasatosporales</taxon>
        <taxon>Streptomycetaceae</taxon>
        <taxon>Kitasatospora</taxon>
    </lineage>
</organism>
<accession>A0A7W7RC99</accession>
<name>A0A7W7RC99_KITKI</name>
<feature type="region of interest" description="Disordered" evidence="1">
    <location>
        <begin position="1"/>
        <end position="21"/>
    </location>
</feature>
<sequence>MSRTQLHGGIVGELRDGMPDPDRAEDLAEFIGLLGELRAWARMPS</sequence>
<gene>
    <name evidence="2" type="ORF">FHR34_007848</name>
</gene>
<reference evidence="2 3" key="1">
    <citation type="submission" date="2020-08" db="EMBL/GenBank/DDBJ databases">
        <title>Sequencing the genomes of 1000 actinobacteria strains.</title>
        <authorList>
            <person name="Klenk H.-P."/>
        </authorList>
    </citation>
    <scope>NUCLEOTIDE SEQUENCE [LARGE SCALE GENOMIC DNA]</scope>
    <source>
        <strain evidence="2 3">DSM 41654</strain>
    </source>
</reference>
<evidence type="ECO:0000256" key="1">
    <source>
        <dbReference type="SAM" id="MobiDB-lite"/>
    </source>
</evidence>
<comment type="caution">
    <text evidence="2">The sequence shown here is derived from an EMBL/GenBank/DDBJ whole genome shotgun (WGS) entry which is preliminary data.</text>
</comment>